<dbReference type="PANTHER" id="PTHR30121:SF6">
    <property type="entry name" value="SLR6007 PROTEIN"/>
    <property type="match status" value="1"/>
</dbReference>
<dbReference type="EMBL" id="CP020867">
    <property type="protein sequence ID" value="ARJ56827.1"/>
    <property type="molecule type" value="Genomic_DNA"/>
</dbReference>
<dbReference type="CDD" id="cd01127">
    <property type="entry name" value="TrwB_TraG_TraD_VirD4"/>
    <property type="match status" value="1"/>
</dbReference>
<dbReference type="InterPro" id="IPR032689">
    <property type="entry name" value="TraG-D_C"/>
</dbReference>
<dbReference type="KEGG" id="ccun:CCUN_1234"/>
<organism evidence="3 4">
    <name type="scientific">Campylobacter cuniculorum DSM 23162 = LMG 24588</name>
    <dbReference type="NCBI Taxonomy" id="1121267"/>
    <lineage>
        <taxon>Bacteria</taxon>
        <taxon>Pseudomonadati</taxon>
        <taxon>Campylobacterota</taxon>
        <taxon>Epsilonproteobacteria</taxon>
        <taxon>Campylobacterales</taxon>
        <taxon>Campylobacteraceae</taxon>
        <taxon>Campylobacter</taxon>
    </lineage>
</organism>
<sequence>MQIIHSDVRHFKPKQDNLLEYLNKEELPRKFLCFIFYVAILFSLLASFYINELNISLYLYISAILACFVSLTLYLSEEKKDEKEAIIANEENKDYLLCLGTEIKKFYGNAVKSGKAPKNQLRPLLINAETMKRHFLCMATIGAGKSVLMKGLIEQYILLGGGMFIVDGKGTDEFAKEIYGLIVSLGREDDFIYLNFLDMDNTHTINPLLSGGALSIYEILIALLIGEENEWKEKQKEFMKCILKLMVYKRDNEKDFIFDFSALTNMMSLSTLLKEAIAYKHLARENVGIMDFVKYISSTIEVDIEDFLKGDSKDEKWVKEMEKKTSGEGQGIYDVSVCVGAWRNVLTNLSSDYGKIFNSPHPDISLWEATQRNKIIFVTLPTMNSDTTPKELGRLLLGLIKGVAAQKAKFVVEPKIPFVCFLDELGSYVIEGFGRLESKSRSLGISIFPFFQSPAQIDVVAKNDYERKEIIDVTGVHILMRNMHPETTEFYAKMVEKIKVMSRDFVKRREFVKGQGAVEDSYKVEEKDAIEHNEVVNISEGEMFIFANGKLHRAIAQAESSLLSMGKKTIYEKMSDAKIPLTQYVSKKEFFRKVKNVVEGLRISASSYSYSKALFFIILLTFSVANILKLSNFSSSISFLRVCLKISLFSSLLLFV</sequence>
<evidence type="ECO:0000256" key="1">
    <source>
        <dbReference type="SAM" id="Phobius"/>
    </source>
</evidence>
<dbReference type="AlphaFoldDB" id="A0A1W6BXN1"/>
<keyword evidence="1" id="KW-1133">Transmembrane helix</keyword>
<name>A0A1W6BXN1_9BACT</name>
<dbReference type="InterPro" id="IPR051162">
    <property type="entry name" value="T4SS_component"/>
</dbReference>
<dbReference type="Proteomes" id="UP000192902">
    <property type="component" value="Chromosome"/>
</dbReference>
<dbReference type="RefSeq" id="WP_084483667.1">
    <property type="nucleotide sequence ID" value="NZ_CP020867.1"/>
</dbReference>
<dbReference type="eggNOG" id="COG3505">
    <property type="taxonomic scope" value="Bacteria"/>
</dbReference>
<dbReference type="SUPFAM" id="SSF52540">
    <property type="entry name" value="P-loop containing nucleoside triphosphate hydrolases"/>
    <property type="match status" value="1"/>
</dbReference>
<feature type="transmembrane region" description="Helical" evidence="1">
    <location>
        <begin position="57"/>
        <end position="75"/>
    </location>
</feature>
<keyword evidence="1" id="KW-0812">Transmembrane</keyword>
<dbReference type="Gene3D" id="3.40.50.300">
    <property type="entry name" value="P-loop containing nucleotide triphosphate hydrolases"/>
    <property type="match status" value="2"/>
</dbReference>
<dbReference type="InterPro" id="IPR027417">
    <property type="entry name" value="P-loop_NTPase"/>
</dbReference>
<feature type="transmembrane region" description="Helical" evidence="1">
    <location>
        <begin position="31"/>
        <end position="51"/>
    </location>
</feature>
<reference evidence="3 4" key="1">
    <citation type="submission" date="2017-04" db="EMBL/GenBank/DDBJ databases">
        <title>Complete genome sequence of the Campylobacter cuniculorum type strain LMG24588.</title>
        <authorList>
            <person name="Miller W.G."/>
            <person name="Yee E."/>
            <person name="Revez J."/>
            <person name="Bono J.L."/>
            <person name="Rossi M."/>
        </authorList>
    </citation>
    <scope>NUCLEOTIDE SEQUENCE [LARGE SCALE GENOMIC DNA]</scope>
    <source>
        <strain evidence="3 4">LMG 24588</strain>
    </source>
</reference>
<dbReference type="STRING" id="1121267.CCUN_1234"/>
<proteinExistence type="predicted"/>
<dbReference type="Pfam" id="PF12696">
    <property type="entry name" value="TraG-D_C"/>
    <property type="match status" value="1"/>
</dbReference>
<accession>A0A1W6BXN1</accession>
<gene>
    <name evidence="3" type="ORF">CCUN_1234</name>
</gene>
<keyword evidence="1" id="KW-0472">Membrane</keyword>
<dbReference type="PANTHER" id="PTHR30121">
    <property type="entry name" value="UNCHARACTERIZED PROTEIN YJGR-RELATED"/>
    <property type="match status" value="1"/>
</dbReference>
<evidence type="ECO:0000313" key="4">
    <source>
        <dbReference type="Proteomes" id="UP000192902"/>
    </source>
</evidence>
<protein>
    <submittedName>
        <fullName evidence="3">Conjugal transfer protein (AAA domain)</fullName>
    </submittedName>
</protein>
<evidence type="ECO:0000313" key="3">
    <source>
        <dbReference type="EMBL" id="ARJ56827.1"/>
    </source>
</evidence>
<evidence type="ECO:0000259" key="2">
    <source>
        <dbReference type="Pfam" id="PF12696"/>
    </source>
</evidence>
<feature type="domain" description="TraD/TraG TraM recognition site" evidence="2">
    <location>
        <begin position="417"/>
        <end position="538"/>
    </location>
</feature>
<dbReference type="OrthoDB" id="7817736at2"/>